<dbReference type="GO" id="GO:0005829">
    <property type="term" value="C:cytosol"/>
    <property type="evidence" value="ECO:0007669"/>
    <property type="project" value="TreeGrafter"/>
</dbReference>
<evidence type="ECO:0000259" key="5">
    <source>
        <dbReference type="PROSITE" id="PS50110"/>
    </source>
</evidence>
<keyword evidence="8" id="KW-1185">Reference proteome</keyword>
<evidence type="ECO:0000256" key="2">
    <source>
        <dbReference type="ARBA" id="ARBA00023125"/>
    </source>
</evidence>
<organism evidence="7 8">
    <name type="scientific">Gilvimarinus xylanilyticus</name>
    <dbReference type="NCBI Taxonomy" id="2944139"/>
    <lineage>
        <taxon>Bacteria</taxon>
        <taxon>Pseudomonadati</taxon>
        <taxon>Pseudomonadota</taxon>
        <taxon>Gammaproteobacteria</taxon>
        <taxon>Cellvibrionales</taxon>
        <taxon>Cellvibrionaceae</taxon>
        <taxon>Gilvimarinus</taxon>
    </lineage>
</organism>
<dbReference type="Gene3D" id="3.40.50.2300">
    <property type="match status" value="1"/>
</dbReference>
<dbReference type="InterPro" id="IPR011006">
    <property type="entry name" value="CheY-like_superfamily"/>
</dbReference>
<evidence type="ECO:0000256" key="3">
    <source>
        <dbReference type="PROSITE-ProRule" id="PRU00169"/>
    </source>
</evidence>
<evidence type="ECO:0000313" key="8">
    <source>
        <dbReference type="Proteomes" id="UP001139319"/>
    </source>
</evidence>
<evidence type="ECO:0000256" key="4">
    <source>
        <dbReference type="SAM" id="MobiDB-lite"/>
    </source>
</evidence>
<comment type="caution">
    <text evidence="7">The sequence shown here is derived from an EMBL/GenBank/DDBJ whole genome shotgun (WGS) entry which is preliminary data.</text>
</comment>
<dbReference type="GO" id="GO:0000976">
    <property type="term" value="F:transcription cis-regulatory region binding"/>
    <property type="evidence" value="ECO:0007669"/>
    <property type="project" value="TreeGrafter"/>
</dbReference>
<dbReference type="AlphaFoldDB" id="A0A9X2HXS2"/>
<name>A0A9X2HXS2_9GAMM</name>
<dbReference type="SMART" id="SM00448">
    <property type="entry name" value="REC"/>
    <property type="match status" value="1"/>
</dbReference>
<dbReference type="RefSeq" id="WP_253968043.1">
    <property type="nucleotide sequence ID" value="NZ_JAMFTH010000002.1"/>
</dbReference>
<feature type="domain" description="Response regulatory" evidence="5">
    <location>
        <begin position="2"/>
        <end position="116"/>
    </location>
</feature>
<dbReference type="GO" id="GO:0032993">
    <property type="term" value="C:protein-DNA complex"/>
    <property type="evidence" value="ECO:0007669"/>
    <property type="project" value="TreeGrafter"/>
</dbReference>
<evidence type="ECO:0000259" key="6">
    <source>
        <dbReference type="PROSITE" id="PS50930"/>
    </source>
</evidence>
<dbReference type="Proteomes" id="UP001139319">
    <property type="component" value="Unassembled WGS sequence"/>
</dbReference>
<dbReference type="SMART" id="SM00850">
    <property type="entry name" value="LytTR"/>
    <property type="match status" value="1"/>
</dbReference>
<dbReference type="InterPro" id="IPR007492">
    <property type="entry name" value="LytTR_DNA-bd_dom"/>
</dbReference>
<reference evidence="7" key="2">
    <citation type="submission" date="2023-01" db="EMBL/GenBank/DDBJ databases">
        <title>Gilvimarinus xylanilyticus HB14 isolated from Caulerpa lentillifera aquaculture base in Hainan, China.</title>
        <authorList>
            <person name="Zhang Y.-J."/>
        </authorList>
    </citation>
    <scope>NUCLEOTIDE SEQUENCE</scope>
    <source>
        <strain evidence="7">HB14</strain>
    </source>
</reference>
<reference evidence="7" key="1">
    <citation type="submission" date="2022-05" db="EMBL/GenBank/DDBJ databases">
        <authorList>
            <person name="Sun H.-N."/>
        </authorList>
    </citation>
    <scope>NUCLEOTIDE SEQUENCE</scope>
    <source>
        <strain evidence="7">HB14</strain>
    </source>
</reference>
<dbReference type="Pfam" id="PF04397">
    <property type="entry name" value="LytTR"/>
    <property type="match status" value="1"/>
</dbReference>
<dbReference type="Gene3D" id="2.40.50.1020">
    <property type="entry name" value="LytTr DNA-binding domain"/>
    <property type="match status" value="1"/>
</dbReference>
<proteinExistence type="predicted"/>
<protein>
    <submittedName>
        <fullName evidence="7">LytTR family DNA-binding domain-containing protein</fullName>
    </submittedName>
</protein>
<feature type="region of interest" description="Disordered" evidence="4">
    <location>
        <begin position="114"/>
        <end position="135"/>
    </location>
</feature>
<dbReference type="InterPro" id="IPR039420">
    <property type="entry name" value="WalR-like"/>
</dbReference>
<sequence length="239" mass="26161">MNVLLVDDEPLARARLERMIQDLEGYQVSSQAGTAAKALEAIERDDPDIVLLDIQMPGGNGLEAAQQIGELDDPPAVIFCTAYDQHALEAFSTTAVGYLLKPVRRDDLQKALDKAGKPNKVQRSAPAGGLPGSITAKTHKGLERIPLRNVRYFHADQKYVTVYHTGGQHLLDNTLKELEQTLGSAVVRVHRNALVMVEHIQALERCADGGYCICLRDSEHKPAVSRRHASAVKALLQSL</sequence>
<keyword evidence="3" id="KW-0597">Phosphoprotein</keyword>
<evidence type="ECO:0000313" key="7">
    <source>
        <dbReference type="EMBL" id="MCP8899629.1"/>
    </source>
</evidence>
<dbReference type="Pfam" id="PF00072">
    <property type="entry name" value="Response_reg"/>
    <property type="match status" value="1"/>
</dbReference>
<dbReference type="PANTHER" id="PTHR48111">
    <property type="entry name" value="REGULATOR OF RPOS"/>
    <property type="match status" value="1"/>
</dbReference>
<keyword evidence="1" id="KW-0902">Two-component regulatory system</keyword>
<gene>
    <name evidence="7" type="ORF">M6D89_09985</name>
</gene>
<accession>A0A9X2HXS2</accession>
<dbReference type="PROSITE" id="PS50930">
    <property type="entry name" value="HTH_LYTTR"/>
    <property type="match status" value="1"/>
</dbReference>
<feature type="modified residue" description="4-aspartylphosphate" evidence="3">
    <location>
        <position position="53"/>
    </location>
</feature>
<dbReference type="SUPFAM" id="SSF52172">
    <property type="entry name" value="CheY-like"/>
    <property type="match status" value="1"/>
</dbReference>
<keyword evidence="2 7" id="KW-0238">DNA-binding</keyword>
<feature type="domain" description="HTH LytTR-type" evidence="6">
    <location>
        <begin position="134"/>
        <end position="238"/>
    </location>
</feature>
<dbReference type="PANTHER" id="PTHR48111:SF3">
    <property type="entry name" value="TRANSCRIPTIONAL REGULATORY PROTEIN BTSR"/>
    <property type="match status" value="1"/>
</dbReference>
<dbReference type="GO" id="GO:0006355">
    <property type="term" value="P:regulation of DNA-templated transcription"/>
    <property type="evidence" value="ECO:0007669"/>
    <property type="project" value="TreeGrafter"/>
</dbReference>
<dbReference type="PROSITE" id="PS50110">
    <property type="entry name" value="RESPONSE_REGULATORY"/>
    <property type="match status" value="1"/>
</dbReference>
<dbReference type="InterPro" id="IPR001789">
    <property type="entry name" value="Sig_transdc_resp-reg_receiver"/>
</dbReference>
<dbReference type="EMBL" id="JAMFTH010000002">
    <property type="protein sequence ID" value="MCP8899629.1"/>
    <property type="molecule type" value="Genomic_DNA"/>
</dbReference>
<dbReference type="GO" id="GO:0000156">
    <property type="term" value="F:phosphorelay response regulator activity"/>
    <property type="evidence" value="ECO:0007669"/>
    <property type="project" value="TreeGrafter"/>
</dbReference>
<evidence type="ECO:0000256" key="1">
    <source>
        <dbReference type="ARBA" id="ARBA00023012"/>
    </source>
</evidence>